<evidence type="ECO:0000313" key="1">
    <source>
        <dbReference type="EMBL" id="MBB6202510.1"/>
    </source>
</evidence>
<sequence>MRRLIERGLPADRQYLSVIDGSKALRSAIEEFFGERAHVQRHRMH</sequence>
<reference evidence="1 2" key="1">
    <citation type="submission" date="2020-08" db="EMBL/GenBank/DDBJ databases">
        <title>Genomic Encyclopedia of Type Strains, Phase IV (KMG-V): Genome sequencing to study the core and pangenomes of soil and plant-associated prokaryotes.</title>
        <authorList>
            <person name="Whitman W."/>
        </authorList>
    </citation>
    <scope>NUCLEOTIDE SEQUENCE [LARGE SCALE GENOMIC DNA]</scope>
    <source>
        <strain evidence="1 2">SEMIA 4013</strain>
    </source>
</reference>
<comment type="caution">
    <text evidence="1">The sequence shown here is derived from an EMBL/GenBank/DDBJ whole genome shotgun (WGS) entry which is preliminary data.</text>
</comment>
<evidence type="ECO:0000313" key="2">
    <source>
        <dbReference type="Proteomes" id="UP000518681"/>
    </source>
</evidence>
<dbReference type="AlphaFoldDB" id="A0AAW3UZM4"/>
<name>A0AAW3UZM4_9BURK</name>
<dbReference type="EMBL" id="JACIIK010000006">
    <property type="protein sequence ID" value="MBB6202510.1"/>
    <property type="molecule type" value="Genomic_DNA"/>
</dbReference>
<organism evidence="1 2">
    <name type="scientific">Paraburkholderia fungorum</name>
    <dbReference type="NCBI Taxonomy" id="134537"/>
    <lineage>
        <taxon>Bacteria</taxon>
        <taxon>Pseudomonadati</taxon>
        <taxon>Pseudomonadota</taxon>
        <taxon>Betaproteobacteria</taxon>
        <taxon>Burkholderiales</taxon>
        <taxon>Burkholderiaceae</taxon>
        <taxon>Paraburkholderia</taxon>
    </lineage>
</organism>
<accession>A0AAW3UZM4</accession>
<proteinExistence type="predicted"/>
<gene>
    <name evidence="1" type="ORF">GGD69_003378</name>
</gene>
<protein>
    <submittedName>
        <fullName evidence="1">Uncharacterized protein</fullName>
    </submittedName>
</protein>
<dbReference type="Proteomes" id="UP000518681">
    <property type="component" value="Unassembled WGS sequence"/>
</dbReference>